<name>F6H016_VITVI</name>
<evidence type="ECO:0000313" key="1">
    <source>
        <dbReference type="EMBL" id="CCB45866.1"/>
    </source>
</evidence>
<dbReference type="EMBL" id="FN595227">
    <property type="protein sequence ID" value="CCB45866.1"/>
    <property type="molecule type" value="Genomic_DNA"/>
</dbReference>
<organism evidence="1 2">
    <name type="scientific">Vitis vinifera</name>
    <name type="common">Grape</name>
    <dbReference type="NCBI Taxonomy" id="29760"/>
    <lineage>
        <taxon>Eukaryota</taxon>
        <taxon>Viridiplantae</taxon>
        <taxon>Streptophyta</taxon>
        <taxon>Embryophyta</taxon>
        <taxon>Tracheophyta</taxon>
        <taxon>Spermatophyta</taxon>
        <taxon>Magnoliopsida</taxon>
        <taxon>eudicotyledons</taxon>
        <taxon>Gunneridae</taxon>
        <taxon>Pentapetalae</taxon>
        <taxon>rosids</taxon>
        <taxon>Vitales</taxon>
        <taxon>Vitaceae</taxon>
        <taxon>Viteae</taxon>
        <taxon>Vitis</taxon>
    </lineage>
</organism>
<dbReference type="InParanoid" id="F6H016"/>
<keyword evidence="2" id="KW-1185">Reference proteome</keyword>
<sequence length="61" mass="7141">MGSMVMLDNKRDFLQDEAVPNHLRRPHHTRLPRPFSVPVSRVKKWLPQIPPILVLVLETHP</sequence>
<accession>F6H016</accession>
<dbReference type="HOGENOM" id="CLU_2927310_0_0_1"/>
<reference evidence="2" key="1">
    <citation type="journal article" date="2007" name="Nature">
        <title>The grapevine genome sequence suggests ancestral hexaploidization in major angiosperm phyla.</title>
        <authorList>
            <consortium name="The French-Italian Public Consortium for Grapevine Genome Characterization."/>
            <person name="Jaillon O."/>
            <person name="Aury J.-M."/>
            <person name="Noel B."/>
            <person name="Policriti A."/>
            <person name="Clepet C."/>
            <person name="Casagrande A."/>
            <person name="Choisne N."/>
            <person name="Aubourg S."/>
            <person name="Vitulo N."/>
            <person name="Jubin C."/>
            <person name="Vezzi A."/>
            <person name="Legeai F."/>
            <person name="Hugueney P."/>
            <person name="Dasilva C."/>
            <person name="Horner D."/>
            <person name="Mica E."/>
            <person name="Jublot D."/>
            <person name="Poulain J."/>
            <person name="Bruyere C."/>
            <person name="Billault A."/>
            <person name="Segurens B."/>
            <person name="Gouyvenoux M."/>
            <person name="Ugarte E."/>
            <person name="Cattonaro F."/>
            <person name="Anthouard V."/>
            <person name="Vico V."/>
            <person name="Del Fabbro C."/>
            <person name="Alaux M."/>
            <person name="Di Gaspero G."/>
            <person name="Dumas V."/>
            <person name="Felice N."/>
            <person name="Paillard S."/>
            <person name="Juman I."/>
            <person name="Moroldo M."/>
            <person name="Scalabrin S."/>
            <person name="Canaguier A."/>
            <person name="Le Clainche I."/>
            <person name="Malacrida G."/>
            <person name="Durand E."/>
            <person name="Pesole G."/>
            <person name="Laucou V."/>
            <person name="Chatelet P."/>
            <person name="Merdinoglu D."/>
            <person name="Delledonne M."/>
            <person name="Pezzotti M."/>
            <person name="Lecharny A."/>
            <person name="Scarpelli C."/>
            <person name="Artiguenave F."/>
            <person name="Pe M.E."/>
            <person name="Valle G."/>
            <person name="Morgante M."/>
            <person name="Caboche M."/>
            <person name="Adam-Blondon A.-F."/>
            <person name="Weissenbach J."/>
            <person name="Quetier F."/>
            <person name="Wincker P."/>
        </authorList>
    </citation>
    <scope>NUCLEOTIDE SEQUENCE [LARGE SCALE GENOMIC DNA]</scope>
    <source>
        <strain evidence="2">cv. Pinot noir / PN40024</strain>
    </source>
</reference>
<protein>
    <submittedName>
        <fullName evidence="1">Uncharacterized protein</fullName>
    </submittedName>
</protein>
<proteinExistence type="predicted"/>
<evidence type="ECO:0000313" key="2">
    <source>
        <dbReference type="Proteomes" id="UP000009183"/>
    </source>
</evidence>
<dbReference type="AlphaFoldDB" id="F6H016"/>
<dbReference type="Proteomes" id="UP000009183">
    <property type="component" value="Chromosome 18"/>
</dbReference>
<gene>
    <name evidence="1" type="ordered locus">VIT_18s0001g11000</name>
</gene>
<dbReference type="PaxDb" id="29760-VIT_18s0001g11000.t01"/>